<protein>
    <recommendedName>
        <fullName evidence="4">GPR1/FUN34/yaaH family protein</fullName>
    </recommendedName>
</protein>
<feature type="transmembrane region" description="Helical" evidence="1">
    <location>
        <begin position="15"/>
        <end position="32"/>
    </location>
</feature>
<proteinExistence type="predicted"/>
<gene>
    <name evidence="2" type="ORF">WJT86_08510</name>
</gene>
<evidence type="ECO:0000256" key="1">
    <source>
        <dbReference type="SAM" id="Phobius"/>
    </source>
</evidence>
<dbReference type="PANTHER" id="PTHR30178">
    <property type="entry name" value="INNER MEMBRANE PROTEIN YAAH"/>
    <property type="match status" value="1"/>
</dbReference>
<dbReference type="RefSeq" id="WP_346337137.1">
    <property type="nucleotide sequence ID" value="NZ_JBBYXI010000003.1"/>
</dbReference>
<dbReference type="EMBL" id="JBBYXI010000003">
    <property type="protein sequence ID" value="MEN3931097.1"/>
    <property type="molecule type" value="Genomic_DNA"/>
</dbReference>
<dbReference type="Proteomes" id="UP001418637">
    <property type="component" value="Unassembled WGS sequence"/>
</dbReference>
<organism evidence="2 3">
    <name type="scientific">Hohaiivirga grylli</name>
    <dbReference type="NCBI Taxonomy" id="3133970"/>
    <lineage>
        <taxon>Bacteria</taxon>
        <taxon>Pseudomonadati</taxon>
        <taxon>Pseudomonadota</taxon>
        <taxon>Alphaproteobacteria</taxon>
        <taxon>Hyphomicrobiales</taxon>
        <taxon>Methylobacteriaceae</taxon>
        <taxon>Hohaiivirga</taxon>
    </lineage>
</organism>
<accession>A0ABV0BK66</accession>
<feature type="transmembrane region" description="Helical" evidence="1">
    <location>
        <begin position="39"/>
        <end position="61"/>
    </location>
</feature>
<evidence type="ECO:0000313" key="3">
    <source>
        <dbReference type="Proteomes" id="UP001418637"/>
    </source>
</evidence>
<reference evidence="2 3" key="1">
    <citation type="submission" date="2024-04" db="EMBL/GenBank/DDBJ databases">
        <title>A novel species isolated from cricket.</title>
        <authorList>
            <person name="Wang H.-C."/>
        </authorList>
    </citation>
    <scope>NUCLEOTIDE SEQUENCE [LARGE SCALE GENOMIC DNA]</scope>
    <source>
        <strain evidence="2 3">WL0021</strain>
    </source>
</reference>
<feature type="transmembrane region" description="Helical" evidence="1">
    <location>
        <begin position="109"/>
        <end position="126"/>
    </location>
</feature>
<keyword evidence="1" id="KW-0472">Membrane</keyword>
<sequence>MSQNSQATQWANPTPAGLVALAVACFCFYALLSGNVGPSALPLLGCWMIGGFVIQFVVGLLDLKSNNGTGGNTFLFFSGFFMLAGGIEMFLKFQYGLQGVTLDGRIDGWAWLALTLVLWGWTPAFFKTPLPLIMIVLLLDIALPFIALIDIGLLDKSLAFVPAWSLLLTGMIAVYFSSAIVTNTAFGKSVLPIPGPLVREALVPAE</sequence>
<dbReference type="InterPro" id="IPR047623">
    <property type="entry name" value="SatP"/>
</dbReference>
<comment type="caution">
    <text evidence="2">The sequence shown here is derived from an EMBL/GenBank/DDBJ whole genome shotgun (WGS) entry which is preliminary data.</text>
</comment>
<evidence type="ECO:0008006" key="4">
    <source>
        <dbReference type="Google" id="ProtNLM"/>
    </source>
</evidence>
<name>A0ABV0BK66_9HYPH</name>
<feature type="transmembrane region" description="Helical" evidence="1">
    <location>
        <begin position="166"/>
        <end position="186"/>
    </location>
</feature>
<dbReference type="PANTHER" id="PTHR30178:SF3">
    <property type="entry name" value="SUCCINATE-ACETATE_PROTON SYMPORTER SATP"/>
    <property type="match status" value="1"/>
</dbReference>
<keyword evidence="1" id="KW-0812">Transmembrane</keyword>
<keyword evidence="3" id="KW-1185">Reference proteome</keyword>
<feature type="transmembrane region" description="Helical" evidence="1">
    <location>
        <begin position="73"/>
        <end position="97"/>
    </location>
</feature>
<feature type="transmembrane region" description="Helical" evidence="1">
    <location>
        <begin position="132"/>
        <end position="154"/>
    </location>
</feature>
<evidence type="ECO:0000313" key="2">
    <source>
        <dbReference type="EMBL" id="MEN3931097.1"/>
    </source>
</evidence>
<keyword evidence="1" id="KW-1133">Transmembrane helix</keyword>